<dbReference type="SUPFAM" id="SSF109604">
    <property type="entry name" value="HD-domain/PDEase-like"/>
    <property type="match status" value="1"/>
</dbReference>
<dbReference type="InterPro" id="IPR011006">
    <property type="entry name" value="CheY-like_superfamily"/>
</dbReference>
<dbReference type="Gene3D" id="3.40.50.2300">
    <property type="match status" value="1"/>
</dbReference>
<dbReference type="NCBIfam" id="TIGR00277">
    <property type="entry name" value="HDIG"/>
    <property type="match status" value="1"/>
</dbReference>
<sequence length="357" mass="40221">MRGGLFVQLEDMTVFIVDDEPSSVALLQRTLERVGFSRIYATTDPTRFEEFLQRLDPDVILLDMHMPQRSSLEILRFLQERRENNGYLPVLVLTSDATAEAKHRALNLGAADFLQKPFDPLEVVLRVRHLLETRYLHLRLKDENLRLEAAVRARTQELHEAHLDVLKRLAYAAEFRDDDTGAHVHRVAENASRLAQSLGLEAGWVEVIRRAAPLHDIGKIAIPDAILRKTSRLTPEEYELMKSHTVVGATMLEGGRSVYLQMAQRIARSHHEHFDGSGYPDGLKGEAIPLEARIVAVVDVFDALVSQRPFKQAWPVPEAVAEIRRQAGFHFDPEAVEAFLRCVRAGDVLLPEALAGG</sequence>
<accession>A0ABM6WK82</accession>
<keyword evidence="6" id="KW-1185">Reference proteome</keyword>
<dbReference type="SMART" id="SM00471">
    <property type="entry name" value="HDc"/>
    <property type="match status" value="1"/>
</dbReference>
<dbReference type="InterPro" id="IPR006674">
    <property type="entry name" value="HD_domain"/>
</dbReference>
<dbReference type="CDD" id="cd00077">
    <property type="entry name" value="HDc"/>
    <property type="match status" value="1"/>
</dbReference>
<dbReference type="PROSITE" id="PS50110">
    <property type="entry name" value="RESPONSE_REGULATORY"/>
    <property type="match status" value="1"/>
</dbReference>
<dbReference type="Pfam" id="PF00072">
    <property type="entry name" value="Response_reg"/>
    <property type="match status" value="1"/>
</dbReference>
<keyword evidence="1" id="KW-0597">Phosphoprotein</keyword>
<evidence type="ECO:0000259" key="4">
    <source>
        <dbReference type="PROSITE" id="PS51832"/>
    </source>
</evidence>
<evidence type="ECO:0000259" key="2">
    <source>
        <dbReference type="PROSITE" id="PS50110"/>
    </source>
</evidence>
<dbReference type="InterPro" id="IPR006675">
    <property type="entry name" value="HDIG_dom"/>
</dbReference>
<dbReference type="Pfam" id="PF13487">
    <property type="entry name" value="HD_5"/>
    <property type="match status" value="1"/>
</dbReference>
<dbReference type="PANTHER" id="PTHR45228">
    <property type="entry name" value="CYCLIC DI-GMP PHOSPHODIESTERASE TM_0186-RELATED"/>
    <property type="match status" value="1"/>
</dbReference>
<dbReference type="InterPro" id="IPR001789">
    <property type="entry name" value="Sig_transdc_resp-reg_receiver"/>
</dbReference>
<proteinExistence type="predicted"/>
<gene>
    <name evidence="5" type="ORF">Mtai_v1c23340</name>
</gene>
<dbReference type="SMART" id="SM00448">
    <property type="entry name" value="REC"/>
    <property type="match status" value="1"/>
</dbReference>
<dbReference type="PROSITE" id="PS51832">
    <property type="entry name" value="HD_GYP"/>
    <property type="match status" value="1"/>
</dbReference>
<dbReference type="InterPro" id="IPR003607">
    <property type="entry name" value="HD/PDEase_dom"/>
</dbReference>
<evidence type="ECO:0000313" key="6">
    <source>
        <dbReference type="Proteomes" id="UP000263013"/>
    </source>
</evidence>
<dbReference type="Gene3D" id="1.10.3210.10">
    <property type="entry name" value="Hypothetical protein af1432"/>
    <property type="match status" value="1"/>
</dbReference>
<evidence type="ECO:0000256" key="1">
    <source>
        <dbReference type="PROSITE-ProRule" id="PRU00169"/>
    </source>
</evidence>
<name>A0ABM6WK82_9DEIN</name>
<dbReference type="PROSITE" id="PS51831">
    <property type="entry name" value="HD"/>
    <property type="match status" value="1"/>
</dbReference>
<dbReference type="InterPro" id="IPR052020">
    <property type="entry name" value="Cyclic_di-GMP/3'3'-cGAMP_PDE"/>
</dbReference>
<dbReference type="SUPFAM" id="SSF52172">
    <property type="entry name" value="CheY-like"/>
    <property type="match status" value="1"/>
</dbReference>
<feature type="domain" description="Response regulatory" evidence="2">
    <location>
        <begin position="13"/>
        <end position="131"/>
    </location>
</feature>
<protein>
    <submittedName>
        <fullName evidence="5">Response regulator receiver modulated metal dependent phosphohydrolase</fullName>
    </submittedName>
</protein>
<feature type="modified residue" description="4-aspartylphosphate" evidence="1">
    <location>
        <position position="63"/>
    </location>
</feature>
<evidence type="ECO:0000313" key="5">
    <source>
        <dbReference type="EMBL" id="AWR87565.1"/>
    </source>
</evidence>
<dbReference type="Proteomes" id="UP000263013">
    <property type="component" value="Chromosome"/>
</dbReference>
<organism evidence="5 6">
    <name type="scientific">Meiothermus taiwanensis WR-220</name>
    <dbReference type="NCBI Taxonomy" id="1339250"/>
    <lineage>
        <taxon>Bacteria</taxon>
        <taxon>Thermotogati</taxon>
        <taxon>Deinococcota</taxon>
        <taxon>Deinococci</taxon>
        <taxon>Thermales</taxon>
        <taxon>Thermaceae</taxon>
        <taxon>Meiothermus</taxon>
    </lineage>
</organism>
<evidence type="ECO:0000259" key="3">
    <source>
        <dbReference type="PROSITE" id="PS51831"/>
    </source>
</evidence>
<reference evidence="5 6" key="1">
    <citation type="submission" date="2017-05" db="EMBL/GenBank/DDBJ databases">
        <title>Complete genome sequence of Meiothermus taiwanensis WR-220.</title>
        <authorList>
            <person name="Wu W.-L."/>
            <person name="Lo W.-S."/>
            <person name="Kuo C.-H."/>
            <person name="Wu S.-H."/>
        </authorList>
    </citation>
    <scope>NUCLEOTIDE SEQUENCE [LARGE SCALE GENOMIC DNA]</scope>
    <source>
        <strain evidence="5 6">WR-220</strain>
    </source>
</reference>
<dbReference type="EMBL" id="CP021130">
    <property type="protein sequence ID" value="AWR87565.1"/>
    <property type="molecule type" value="Genomic_DNA"/>
</dbReference>
<feature type="domain" description="HD" evidence="3">
    <location>
        <begin position="180"/>
        <end position="304"/>
    </location>
</feature>
<dbReference type="InterPro" id="IPR037522">
    <property type="entry name" value="HD_GYP_dom"/>
</dbReference>
<feature type="domain" description="HD-GYP" evidence="4">
    <location>
        <begin position="158"/>
        <end position="355"/>
    </location>
</feature>